<comment type="caution">
    <text evidence="2">The sequence shown here is derived from an EMBL/GenBank/DDBJ whole genome shotgun (WGS) entry which is preliminary data.</text>
</comment>
<organism evidence="2 3">
    <name type="scientific">Microdochium trichocladiopsis</name>
    <dbReference type="NCBI Taxonomy" id="1682393"/>
    <lineage>
        <taxon>Eukaryota</taxon>
        <taxon>Fungi</taxon>
        <taxon>Dikarya</taxon>
        <taxon>Ascomycota</taxon>
        <taxon>Pezizomycotina</taxon>
        <taxon>Sordariomycetes</taxon>
        <taxon>Xylariomycetidae</taxon>
        <taxon>Xylariales</taxon>
        <taxon>Microdochiaceae</taxon>
        <taxon>Microdochium</taxon>
    </lineage>
</organism>
<proteinExistence type="predicted"/>
<gene>
    <name evidence="2" type="ORF">B0I36DRAFT_248179</name>
</gene>
<dbReference type="PANTHER" id="PTHR36205:SF2">
    <property type="entry name" value="MAJOR FACILITATOR SUPERFAMILY TRANSPORTER"/>
    <property type="match status" value="1"/>
</dbReference>
<protein>
    <submittedName>
        <fullName evidence="2">Uncharacterized protein</fullName>
    </submittedName>
</protein>
<dbReference type="Pfam" id="PF11885">
    <property type="entry name" value="DUF3405"/>
    <property type="match status" value="1"/>
</dbReference>
<evidence type="ECO:0000313" key="2">
    <source>
        <dbReference type="EMBL" id="KAH7025843.1"/>
    </source>
</evidence>
<dbReference type="GeneID" id="70179907"/>
<reference evidence="2" key="1">
    <citation type="journal article" date="2021" name="Nat. Commun.">
        <title>Genetic determinants of endophytism in the Arabidopsis root mycobiome.</title>
        <authorList>
            <person name="Mesny F."/>
            <person name="Miyauchi S."/>
            <person name="Thiergart T."/>
            <person name="Pickel B."/>
            <person name="Atanasova L."/>
            <person name="Karlsson M."/>
            <person name="Huettel B."/>
            <person name="Barry K.W."/>
            <person name="Haridas S."/>
            <person name="Chen C."/>
            <person name="Bauer D."/>
            <person name="Andreopoulos W."/>
            <person name="Pangilinan J."/>
            <person name="LaButti K."/>
            <person name="Riley R."/>
            <person name="Lipzen A."/>
            <person name="Clum A."/>
            <person name="Drula E."/>
            <person name="Henrissat B."/>
            <person name="Kohler A."/>
            <person name="Grigoriev I.V."/>
            <person name="Martin F.M."/>
            <person name="Hacquard S."/>
        </authorList>
    </citation>
    <scope>NUCLEOTIDE SEQUENCE</scope>
    <source>
        <strain evidence="2">MPI-CAGE-CH-0230</strain>
    </source>
</reference>
<keyword evidence="3" id="KW-1185">Reference proteome</keyword>
<feature type="non-terminal residue" evidence="2">
    <location>
        <position position="1"/>
    </location>
</feature>
<accession>A0A9P9BM21</accession>
<dbReference type="OrthoDB" id="3353407at2759"/>
<feature type="compositionally biased region" description="Basic residues" evidence="1">
    <location>
        <begin position="205"/>
        <end position="216"/>
    </location>
</feature>
<feature type="region of interest" description="Disordered" evidence="1">
    <location>
        <begin position="166"/>
        <end position="237"/>
    </location>
</feature>
<dbReference type="EMBL" id="JAGTJQ010000008">
    <property type="protein sequence ID" value="KAH7025843.1"/>
    <property type="molecule type" value="Genomic_DNA"/>
</dbReference>
<dbReference type="Proteomes" id="UP000756346">
    <property type="component" value="Unassembled WGS sequence"/>
</dbReference>
<dbReference type="RefSeq" id="XP_046009060.1">
    <property type="nucleotide sequence ID" value="XM_046150361.1"/>
</dbReference>
<dbReference type="AlphaFoldDB" id="A0A9P9BM21"/>
<evidence type="ECO:0000313" key="3">
    <source>
        <dbReference type="Proteomes" id="UP000756346"/>
    </source>
</evidence>
<evidence type="ECO:0000256" key="1">
    <source>
        <dbReference type="SAM" id="MobiDB-lite"/>
    </source>
</evidence>
<name>A0A9P9BM21_9PEZI</name>
<sequence length="651" mass="74446">QTYREPGFGAIYGNTLATLDFKKKSHLSNEAHLTPAGAKTIYSVDEPYIYNPYPEYNGKSWRSKHAEVITCDGPNGRPIDDVQVFRGHPHNFPEPGFGSYEALGLDGNLCFERETRLGMYGLSSNATTDEEIEEEAAKWDKINWGDLQEACVMKNKARFDLKGEKNPYVRSDNRKRHMTSDGGAESSSLDKFSFRRPHLDSLSKKPTKRNQLHARRSAGSSDEADAGQSESSSNIQKEERTALLLRSYTGKKYSENDKQVIRSLISELSLRTGGRYHVYLFVHVKDTAYAIWDDATTYQYVLQESVPKEFRDMTILWNDEATQAMYTALDPKQATVHVSQWLSVQKFAQEFPEYDYIWNWEMDARITGHNYDIIEKLAAFAKKQPRRGLWERNERFYIPAVHGKYDTDFRKEVEQRSKGISQWGAPDLPFMKPVGPHPPTARPEDDDYEWGVGEEADLITLSPIFNPKQSGWVAVDELWGYNDTSHATKDLPRRATIITHSRLSKRLLDIMHVENMRGNHISSEMATQTTAFLHGLKAVYAPIPVWFDRAWTGKDLARWFNPGPNGTAGGHGCAMAWGQEGRYAGSTWYFRADPPQRMYLNWMGWEDTGIGGPEWEEEYGRPCLPPMIFHPVKDIEPTEPGYQSESKLPYE</sequence>
<dbReference type="PANTHER" id="PTHR36205">
    <property type="entry name" value="CHROMOSOME 19, WHOLE GENOME SHOTGUN SEQUENCE"/>
    <property type="match status" value="1"/>
</dbReference>
<dbReference type="InterPro" id="IPR021822">
    <property type="entry name" value="DUF3405"/>
</dbReference>